<feature type="signal peptide" evidence="5">
    <location>
        <begin position="1"/>
        <end position="27"/>
    </location>
</feature>
<dbReference type="NCBIfam" id="TIGR00787">
    <property type="entry name" value="dctP"/>
    <property type="match status" value="1"/>
</dbReference>
<gene>
    <name evidence="6" type="ORF">FAK_02530</name>
</gene>
<evidence type="ECO:0000256" key="1">
    <source>
        <dbReference type="ARBA" id="ARBA00004196"/>
    </source>
</evidence>
<dbReference type="Proteomes" id="UP001366166">
    <property type="component" value="Chromosome"/>
</dbReference>
<dbReference type="GO" id="GO:0030288">
    <property type="term" value="C:outer membrane-bounded periplasmic space"/>
    <property type="evidence" value="ECO:0007669"/>
    <property type="project" value="InterPro"/>
</dbReference>
<keyword evidence="3" id="KW-0813">Transport</keyword>
<dbReference type="CDD" id="cd13603">
    <property type="entry name" value="PBP2_TRAP_Siap_TeaA_like"/>
    <property type="match status" value="1"/>
</dbReference>
<dbReference type="PANTHER" id="PTHR33376:SF4">
    <property type="entry name" value="SIALIC ACID-BINDING PERIPLASMIC PROTEIN SIAP"/>
    <property type="match status" value="1"/>
</dbReference>
<dbReference type="InterPro" id="IPR038404">
    <property type="entry name" value="TRAP_DctP_sf"/>
</dbReference>
<dbReference type="PIRSF" id="PIRSF006470">
    <property type="entry name" value="DctB"/>
    <property type="match status" value="1"/>
</dbReference>
<dbReference type="Gene3D" id="3.40.190.170">
    <property type="entry name" value="Bacterial extracellular solute-binding protein, family 7"/>
    <property type="match status" value="1"/>
</dbReference>
<feature type="chain" id="PRO_5043829604" evidence="5">
    <location>
        <begin position="28"/>
        <end position="326"/>
    </location>
</feature>
<evidence type="ECO:0000256" key="5">
    <source>
        <dbReference type="SAM" id="SignalP"/>
    </source>
</evidence>
<dbReference type="AlphaFoldDB" id="A0AAU9EWH4"/>
<comment type="similarity">
    <text evidence="2">Belongs to the bacterial solute-binding protein 7 family.</text>
</comment>
<protein>
    <submittedName>
        <fullName evidence="6">C4-dicarboxylate ABC transporter substrate-binding protein</fullName>
    </submittedName>
</protein>
<dbReference type="InterPro" id="IPR018389">
    <property type="entry name" value="DctP_fam"/>
</dbReference>
<accession>A0AAU9EWH4</accession>
<evidence type="ECO:0000256" key="4">
    <source>
        <dbReference type="ARBA" id="ARBA00022729"/>
    </source>
</evidence>
<name>A0AAU9EWH4_9BACT</name>
<evidence type="ECO:0000256" key="3">
    <source>
        <dbReference type="ARBA" id="ARBA00022448"/>
    </source>
</evidence>
<comment type="subcellular location">
    <subcellularLocation>
        <location evidence="1">Cell envelope</location>
    </subcellularLocation>
</comment>
<dbReference type="PANTHER" id="PTHR33376">
    <property type="match status" value="1"/>
</dbReference>
<dbReference type="InterPro" id="IPR004682">
    <property type="entry name" value="TRAP_DctP"/>
</dbReference>
<dbReference type="RefSeq" id="WP_338604597.1">
    <property type="nucleotide sequence ID" value="NZ_AP028679.1"/>
</dbReference>
<keyword evidence="7" id="KW-1185">Reference proteome</keyword>
<evidence type="ECO:0000313" key="7">
    <source>
        <dbReference type="Proteomes" id="UP001366166"/>
    </source>
</evidence>
<dbReference type="NCBIfam" id="NF037995">
    <property type="entry name" value="TRAP_S1"/>
    <property type="match status" value="1"/>
</dbReference>
<proteinExistence type="inferred from homology"/>
<sequence length="326" mass="35244">MKTKFALIVFALVLGLVGLMPTGQAAAAVEIKVAHVNAKTHPVGVGLELFKTEVEKASKGAIKVKVFHSAALGGAGDIIQGVQLGNIQMGTTTCGAMIPFCPEFDIMSLPFVFRDEAQLHKAMDGELGKTLGAAAQKKVGITIMGFSTGGIRQIESRTKIMNVSEMKGLKIRTMNDPGIIEVFKLFGAIPTPISFGEVYTALQSGVVDGCETSFISWVKSRLYEVAKYGIQVNYMDTGRVFFANPKFLAKLSPENRKIVVDGMTTAVNKIRNEYITQQQQIAAKATSLGGVIVHPDLESFRKAAAPIYDKFTPTLGKAWLQKIRNN</sequence>
<dbReference type="EMBL" id="AP028679">
    <property type="protein sequence ID" value="BEQ13187.1"/>
    <property type="molecule type" value="Genomic_DNA"/>
</dbReference>
<evidence type="ECO:0000256" key="2">
    <source>
        <dbReference type="ARBA" id="ARBA00009023"/>
    </source>
</evidence>
<evidence type="ECO:0000313" key="6">
    <source>
        <dbReference type="EMBL" id="BEQ13187.1"/>
    </source>
</evidence>
<reference evidence="7" key="1">
    <citation type="journal article" date="2023" name="Arch. Microbiol.">
        <title>Desulfoferula mesophilus gen. nov. sp. nov., a mesophilic sulfate-reducing bacterium isolated from a brackish lake sediment.</title>
        <authorList>
            <person name="Watanabe T."/>
            <person name="Yabe T."/>
            <person name="Tsuji J.M."/>
            <person name="Fukui M."/>
        </authorList>
    </citation>
    <scope>NUCLEOTIDE SEQUENCE [LARGE SCALE GENOMIC DNA]</scope>
    <source>
        <strain evidence="7">12FAK</strain>
    </source>
</reference>
<dbReference type="Pfam" id="PF03480">
    <property type="entry name" value="DctP"/>
    <property type="match status" value="1"/>
</dbReference>
<organism evidence="6 7">
    <name type="scientific">Desulfoferula mesophila</name>
    <dbReference type="NCBI Taxonomy" id="3058419"/>
    <lineage>
        <taxon>Bacteria</taxon>
        <taxon>Pseudomonadati</taxon>
        <taxon>Thermodesulfobacteriota</taxon>
        <taxon>Desulfarculia</taxon>
        <taxon>Desulfarculales</taxon>
        <taxon>Desulfarculaceae</taxon>
        <taxon>Desulfoferula</taxon>
    </lineage>
</organism>
<dbReference type="GO" id="GO:0055085">
    <property type="term" value="P:transmembrane transport"/>
    <property type="evidence" value="ECO:0007669"/>
    <property type="project" value="InterPro"/>
</dbReference>
<keyword evidence="4 5" id="KW-0732">Signal</keyword>
<dbReference type="KEGG" id="dmp:FAK_02530"/>